<gene>
    <name evidence="1" type="ORF">WICMUC_003364</name>
</gene>
<reference evidence="1" key="1">
    <citation type="journal article" date="2021" name="Open Biol.">
        <title>Shared evolutionary footprints suggest mitochondrial oxidative damage underlies multiple complex I losses in fungi.</title>
        <authorList>
            <person name="Schikora-Tamarit M.A."/>
            <person name="Marcet-Houben M."/>
            <person name="Nosek J."/>
            <person name="Gabaldon T."/>
        </authorList>
    </citation>
    <scope>NUCLEOTIDE SEQUENCE</scope>
    <source>
        <strain evidence="1">CBS6341</strain>
    </source>
</reference>
<protein>
    <submittedName>
        <fullName evidence="1">Uncharacterized protein</fullName>
    </submittedName>
</protein>
<name>A0A9P8PL67_9ASCO</name>
<proteinExistence type="predicted"/>
<keyword evidence="2" id="KW-1185">Reference proteome</keyword>
<accession>A0A9P8PL67</accession>
<dbReference type="EMBL" id="JAEUBF010000877">
    <property type="protein sequence ID" value="KAH3674338.1"/>
    <property type="molecule type" value="Genomic_DNA"/>
</dbReference>
<dbReference type="Proteomes" id="UP000769528">
    <property type="component" value="Unassembled WGS sequence"/>
</dbReference>
<organism evidence="1 2">
    <name type="scientific">Wickerhamomyces mucosus</name>
    <dbReference type="NCBI Taxonomy" id="1378264"/>
    <lineage>
        <taxon>Eukaryota</taxon>
        <taxon>Fungi</taxon>
        <taxon>Dikarya</taxon>
        <taxon>Ascomycota</taxon>
        <taxon>Saccharomycotina</taxon>
        <taxon>Saccharomycetes</taxon>
        <taxon>Phaffomycetales</taxon>
        <taxon>Wickerhamomycetaceae</taxon>
        <taxon>Wickerhamomyces</taxon>
    </lineage>
</organism>
<evidence type="ECO:0000313" key="2">
    <source>
        <dbReference type="Proteomes" id="UP000769528"/>
    </source>
</evidence>
<dbReference type="AlphaFoldDB" id="A0A9P8PL67"/>
<evidence type="ECO:0000313" key="1">
    <source>
        <dbReference type="EMBL" id="KAH3674338.1"/>
    </source>
</evidence>
<comment type="caution">
    <text evidence="1">The sequence shown here is derived from an EMBL/GenBank/DDBJ whole genome shotgun (WGS) entry which is preliminary data.</text>
</comment>
<sequence>MLSRKSFKGAAIQLRPFLNYGARRRSSSHGSDSHSSDAAIEENLSNNPQYIYVLSGIGLASIIIGLDNIYKHYNDYSFLGSFISPTKSTEIAESNVKYAQKVEESKKLTNLMNINPPNNNGFRNLNGLTNNFKKTTLPFNYAVGDNFKTEGLKERRVHKSIFD</sequence>
<reference evidence="1" key="2">
    <citation type="submission" date="2021-01" db="EMBL/GenBank/DDBJ databases">
        <authorList>
            <person name="Schikora-Tamarit M.A."/>
        </authorList>
    </citation>
    <scope>NUCLEOTIDE SEQUENCE</scope>
    <source>
        <strain evidence="1">CBS6341</strain>
    </source>
</reference>